<dbReference type="SUPFAM" id="SSF52540">
    <property type="entry name" value="P-loop containing nucleoside triphosphate hydrolases"/>
    <property type="match status" value="1"/>
</dbReference>
<feature type="transmembrane region" description="Helical" evidence="1">
    <location>
        <begin position="218"/>
        <end position="237"/>
    </location>
</feature>
<protein>
    <recommendedName>
        <fullName evidence="4">KAP NTPase domain-containing protein</fullName>
    </recommendedName>
</protein>
<keyword evidence="3" id="KW-1185">Reference proteome</keyword>
<evidence type="ECO:0000313" key="2">
    <source>
        <dbReference type="EMBL" id="MFB9681877.1"/>
    </source>
</evidence>
<evidence type="ECO:0008006" key="4">
    <source>
        <dbReference type="Google" id="ProtNLM"/>
    </source>
</evidence>
<keyword evidence="1" id="KW-0472">Membrane</keyword>
<comment type="caution">
    <text evidence="2">The sequence shown here is derived from an EMBL/GenBank/DDBJ whole genome shotgun (WGS) entry which is preliminary data.</text>
</comment>
<gene>
    <name evidence="2" type="ORF">ACFFRH_40935</name>
</gene>
<evidence type="ECO:0000256" key="1">
    <source>
        <dbReference type="SAM" id="Phobius"/>
    </source>
</evidence>
<feature type="transmembrane region" description="Helical" evidence="1">
    <location>
        <begin position="176"/>
        <end position="198"/>
    </location>
</feature>
<keyword evidence="1" id="KW-1133">Transmembrane helix</keyword>
<sequence length="749" mass="81359">MTDNEREKVFAEVLARVLDEPELTASTNDADVPSAGELREAAMDERTSILGQVRSAEEEYRRATAAEDEYRATTRERAGRGTRRLTWILHRVAWGAALLVTLAMCVLSGWSAELAAAITERRPLSLGHAAATGLVFALGLVVLGAFAAFATRWLFWLLSPAVRVGTPSAEERRTTVTVTVTTWVIALLAASNLAYSAQALAWQLTYRRLQGPGESYGWWWWVFLGALAVYAAALLSLRREQFPAFVELMPEYIDSGGDRDQAARLESAWREALHESLLGFMRAQISGRIGRRVARRYATTLDIGTAPGLRRIRALDYHVPTSAESRLIMISDGMDGGSIALSGPRGVGKTELLRTFCAEGDGAARGAVAKLSVEVTAPVVYDRREFMLHLFAKLCVRVMAAGLKASNEAARNLRQIRYLQTRSAETSANAGWGGWGLSARRGTGYSRQPLTYPEIVQALTDFLDVVAKELDETRPGRRLVIGIDELDRIVPATGARDFLNELKAVFDVPHCLFVLSVSDEALREADLAPAGRRDAFDSAIDEVVRVEPLDHPTAVKLLDTRVIGLPAPFAALFYCLSGGIPRDLLRTARAAVALVTPDRPLPLAEVTAALIDRELARIAGSAGTGAEAPEELLRFFHADLVHAHGGLGELGDRVTRHAAVTADGAKLGTTLANRAYYMDTLSRIFSADLSRELVVKASDPGFPGSFSALARAQRELGTTGTLTRSTLQQIRQAWALPPLPPLPPVAPAR</sequence>
<reference evidence="2 3" key="1">
    <citation type="submission" date="2024-09" db="EMBL/GenBank/DDBJ databases">
        <authorList>
            <person name="Sun Q."/>
            <person name="Mori K."/>
        </authorList>
    </citation>
    <scope>NUCLEOTIDE SEQUENCE [LARGE SCALE GENOMIC DNA]</scope>
    <source>
        <strain evidence="2 3">JCM 3028</strain>
    </source>
</reference>
<feature type="transmembrane region" description="Helical" evidence="1">
    <location>
        <begin position="130"/>
        <end position="155"/>
    </location>
</feature>
<dbReference type="RefSeq" id="WP_344747799.1">
    <property type="nucleotide sequence ID" value="NZ_BAAAWW010000138.1"/>
</dbReference>
<dbReference type="InterPro" id="IPR027417">
    <property type="entry name" value="P-loop_NTPase"/>
</dbReference>
<feature type="transmembrane region" description="Helical" evidence="1">
    <location>
        <begin position="92"/>
        <end position="110"/>
    </location>
</feature>
<organism evidence="2 3">
    <name type="scientific">Streptosporangium vulgare</name>
    <dbReference type="NCBI Taxonomy" id="46190"/>
    <lineage>
        <taxon>Bacteria</taxon>
        <taxon>Bacillati</taxon>
        <taxon>Actinomycetota</taxon>
        <taxon>Actinomycetes</taxon>
        <taxon>Streptosporangiales</taxon>
        <taxon>Streptosporangiaceae</taxon>
        <taxon>Streptosporangium</taxon>
    </lineage>
</organism>
<evidence type="ECO:0000313" key="3">
    <source>
        <dbReference type="Proteomes" id="UP001589610"/>
    </source>
</evidence>
<dbReference type="EMBL" id="JBHMBS010000040">
    <property type="protein sequence ID" value="MFB9681877.1"/>
    <property type="molecule type" value="Genomic_DNA"/>
</dbReference>
<accession>A0ABV5TRX1</accession>
<proteinExistence type="predicted"/>
<name>A0ABV5TRX1_9ACTN</name>
<dbReference type="Proteomes" id="UP001589610">
    <property type="component" value="Unassembled WGS sequence"/>
</dbReference>
<keyword evidence="1" id="KW-0812">Transmembrane</keyword>
<dbReference type="Gene3D" id="3.40.50.300">
    <property type="entry name" value="P-loop containing nucleotide triphosphate hydrolases"/>
    <property type="match status" value="1"/>
</dbReference>